<dbReference type="RefSeq" id="WP_079566556.1">
    <property type="nucleotide sequence ID" value="NZ_LT670818.1"/>
</dbReference>
<dbReference type="Gene3D" id="1.10.287.950">
    <property type="entry name" value="Methyl-accepting chemotaxis protein"/>
    <property type="match status" value="1"/>
</dbReference>
<dbReference type="EMBL" id="LT670818">
    <property type="protein sequence ID" value="SHG53012.1"/>
    <property type="molecule type" value="Genomic_DNA"/>
</dbReference>
<comment type="subcellular location">
    <subcellularLocation>
        <location evidence="1">Cell inner membrane</location>
        <topology evidence="1">Multi-pass membrane protein</topology>
    </subcellularLocation>
</comment>
<accession>A0A1M5KJK8</accession>
<gene>
    <name evidence="10" type="ORF">SAMN05444169_2905</name>
</gene>
<dbReference type="Gene3D" id="6.10.340.10">
    <property type="match status" value="1"/>
</dbReference>
<dbReference type="PROSITE" id="PS50192">
    <property type="entry name" value="T_SNARE"/>
    <property type="match status" value="1"/>
</dbReference>
<dbReference type="PANTHER" id="PTHR32089:SF112">
    <property type="entry name" value="LYSOZYME-LIKE PROTEIN-RELATED"/>
    <property type="match status" value="1"/>
</dbReference>
<comment type="similarity">
    <text evidence="4">Belongs to the methyl-accepting chemotaxis (MCP) protein family.</text>
</comment>
<organism evidence="10 11">
    <name type="scientific">Bradyrhizobium erythrophlei</name>
    <dbReference type="NCBI Taxonomy" id="1437360"/>
    <lineage>
        <taxon>Bacteria</taxon>
        <taxon>Pseudomonadati</taxon>
        <taxon>Pseudomonadota</taxon>
        <taxon>Alphaproteobacteria</taxon>
        <taxon>Hyphomicrobiales</taxon>
        <taxon>Nitrobacteraceae</taxon>
        <taxon>Bradyrhizobium</taxon>
    </lineage>
</organism>
<dbReference type="SMART" id="SM00283">
    <property type="entry name" value="MA"/>
    <property type="match status" value="1"/>
</dbReference>
<dbReference type="SUPFAM" id="SSF58104">
    <property type="entry name" value="Methyl-accepting chemotaxis protein (MCP) signaling domain"/>
    <property type="match status" value="1"/>
</dbReference>
<dbReference type="SMART" id="SM00304">
    <property type="entry name" value="HAMP"/>
    <property type="match status" value="1"/>
</dbReference>
<dbReference type="Pfam" id="PF00672">
    <property type="entry name" value="HAMP"/>
    <property type="match status" value="1"/>
</dbReference>
<feature type="domain" description="HAMP" evidence="9">
    <location>
        <begin position="366"/>
        <end position="419"/>
    </location>
</feature>
<dbReference type="PROSITE" id="PS50885">
    <property type="entry name" value="HAMP"/>
    <property type="match status" value="1"/>
</dbReference>
<keyword evidence="6" id="KW-0472">Membrane</keyword>
<dbReference type="InterPro" id="IPR000727">
    <property type="entry name" value="T_SNARE_dom"/>
</dbReference>
<evidence type="ECO:0000313" key="11">
    <source>
        <dbReference type="Proteomes" id="UP000190675"/>
    </source>
</evidence>
<dbReference type="Gene3D" id="1.20.58.920">
    <property type="match status" value="1"/>
</dbReference>
<keyword evidence="2" id="KW-0997">Cell inner membrane</keyword>
<keyword evidence="3 5" id="KW-0807">Transducer</keyword>
<name>A0A1M5KJK8_9BRAD</name>
<evidence type="ECO:0000256" key="2">
    <source>
        <dbReference type="ARBA" id="ARBA00022519"/>
    </source>
</evidence>
<feature type="domain" description="T-SNARE coiled-coil homology" evidence="8">
    <location>
        <begin position="611"/>
        <end position="673"/>
    </location>
</feature>
<evidence type="ECO:0000256" key="3">
    <source>
        <dbReference type="ARBA" id="ARBA00023224"/>
    </source>
</evidence>
<reference evidence="10 11" key="1">
    <citation type="submission" date="2016-11" db="EMBL/GenBank/DDBJ databases">
        <authorList>
            <person name="Jaros S."/>
            <person name="Januszkiewicz K."/>
            <person name="Wedrychowicz H."/>
        </authorList>
    </citation>
    <scope>NUCLEOTIDE SEQUENCE [LARGE SCALE GENOMIC DNA]</scope>
    <source>
        <strain evidence="10 11">GAS242</strain>
    </source>
</reference>
<evidence type="ECO:0000259" key="9">
    <source>
        <dbReference type="PROSITE" id="PS50885"/>
    </source>
</evidence>
<dbReference type="AlphaFoldDB" id="A0A1M5KJK8"/>
<dbReference type="InterPro" id="IPR004089">
    <property type="entry name" value="MCPsignal_dom"/>
</dbReference>
<dbReference type="PANTHER" id="PTHR32089">
    <property type="entry name" value="METHYL-ACCEPTING CHEMOTAXIS PROTEIN MCPB"/>
    <property type="match status" value="1"/>
</dbReference>
<keyword evidence="6" id="KW-1133">Transmembrane helix</keyword>
<protein>
    <submittedName>
        <fullName evidence="10">Methyl-accepting chemotaxis protein</fullName>
    </submittedName>
</protein>
<dbReference type="GO" id="GO:0005886">
    <property type="term" value="C:plasma membrane"/>
    <property type="evidence" value="ECO:0007669"/>
    <property type="project" value="UniProtKB-SubCell"/>
</dbReference>
<evidence type="ECO:0000313" key="10">
    <source>
        <dbReference type="EMBL" id="SHG53012.1"/>
    </source>
</evidence>
<sequence length="715" mass="75065">MARRFSIGRLGRLFGFLRPRWGVRGSLFAAFAVIAGMALVISAGAAMVLGHLGGRMVDLSGRDIPRLAASLQLSAQSASLASQGPALLTSESEEVLNERSKKMKEAQKVTLQKLGEIIELGADKAVVAALTETVKNIDDNITSLGAAAKERLGIAAQHEKQYDALRSTQGAFVAAASPAMMDAQSQINAILQSANLSPDDAAEAARTVDQLGNVFASGNLAASQMIAALSANSSDTLDAIEKEFKQAQARVKSNLELLPKNTGTKGLSDAALKLLVLGEGKAGVFKLRQKELDANDYGQIILDETRKLNVGLGISVQQLVDGVQRETNASTWQARREISYATIVMLALGALTLIGSVLFVWLYVGRSILRRIRALQRSMQLLSDGDLESEVYRSHQHDEIAAMANSLEVFRQSMIEARALSADQDKDRVAKAERASRMEARIVEFETTVRAALDSLQGSANSMQTTAQSMSATADQSSALVSAVASAAEETSVNVQTVSAGTEELSSSIAEISRQVVSSAEIARKAVEDAGATDATMQGLAENAGRISVVVDLIQTIASQTNLLALNATIEAARAGDAGRGFAVVASEVKSLANQTAKATDEIRSQIANMQQVTSSAVGAIRSITNTISEINDVTTAIAAAVEEQGAATREIARNIQHAAGGTSEVSSNIVGVSTASAQAGSAAGEVLSASDALRREADVLRAEIDAFLSNIRAA</sequence>
<evidence type="ECO:0000256" key="1">
    <source>
        <dbReference type="ARBA" id="ARBA00004429"/>
    </source>
</evidence>
<dbReference type="OrthoDB" id="3378718at2"/>
<feature type="transmembrane region" description="Helical" evidence="6">
    <location>
        <begin position="338"/>
        <end position="364"/>
    </location>
</feature>
<evidence type="ECO:0000259" key="8">
    <source>
        <dbReference type="PROSITE" id="PS50192"/>
    </source>
</evidence>
<dbReference type="InterPro" id="IPR038188">
    <property type="entry name" value="TorS_sensor_sf"/>
</dbReference>
<evidence type="ECO:0000259" key="7">
    <source>
        <dbReference type="PROSITE" id="PS50111"/>
    </source>
</evidence>
<evidence type="ECO:0000256" key="4">
    <source>
        <dbReference type="ARBA" id="ARBA00029447"/>
    </source>
</evidence>
<proteinExistence type="inferred from homology"/>
<dbReference type="Proteomes" id="UP000190675">
    <property type="component" value="Chromosome I"/>
</dbReference>
<keyword evidence="2" id="KW-1003">Cell membrane</keyword>
<dbReference type="Pfam" id="PF00015">
    <property type="entry name" value="MCPsignal"/>
    <property type="match status" value="1"/>
</dbReference>
<feature type="domain" description="Methyl-accepting transducer" evidence="7">
    <location>
        <begin position="459"/>
        <end position="695"/>
    </location>
</feature>
<dbReference type="InterPro" id="IPR003660">
    <property type="entry name" value="HAMP_dom"/>
</dbReference>
<evidence type="ECO:0000256" key="5">
    <source>
        <dbReference type="PROSITE-ProRule" id="PRU00284"/>
    </source>
</evidence>
<feature type="transmembrane region" description="Helical" evidence="6">
    <location>
        <begin position="21"/>
        <end position="49"/>
    </location>
</feature>
<evidence type="ECO:0000256" key="6">
    <source>
        <dbReference type="SAM" id="Phobius"/>
    </source>
</evidence>
<dbReference type="PROSITE" id="PS50111">
    <property type="entry name" value="CHEMOTAXIS_TRANSDUC_2"/>
    <property type="match status" value="1"/>
</dbReference>
<keyword evidence="6" id="KW-0812">Transmembrane</keyword>
<dbReference type="GO" id="GO:0007165">
    <property type="term" value="P:signal transduction"/>
    <property type="evidence" value="ECO:0007669"/>
    <property type="project" value="UniProtKB-KW"/>
</dbReference>
<dbReference type="Pfam" id="PF21689">
    <property type="entry name" value="TorS_sensor_domain"/>
    <property type="match status" value="1"/>
</dbReference>